<gene>
    <name evidence="6" type="ORF">NMOB1V02_LOCUS13005</name>
</gene>
<dbReference type="AlphaFoldDB" id="A0A7R9C3N6"/>
<feature type="domain" description="LNR" evidence="5">
    <location>
        <begin position="20"/>
        <end position="54"/>
    </location>
</feature>
<dbReference type="PANTHER" id="PTHR24045:SF0">
    <property type="entry name" value="N-ACETYLGLUCOSAMINE-1-PHOSPHOTRANSFERASE SUBUNITS ALPHA_BETA"/>
    <property type="match status" value="1"/>
</dbReference>
<keyword evidence="1" id="KW-0808">Transferase</keyword>
<keyword evidence="7" id="KW-1185">Reference proteome</keyword>
<evidence type="ECO:0000256" key="4">
    <source>
        <dbReference type="ARBA" id="ARBA00023180"/>
    </source>
</evidence>
<evidence type="ECO:0000313" key="6">
    <source>
        <dbReference type="EMBL" id="CAD7285403.1"/>
    </source>
</evidence>
<dbReference type="Pfam" id="PF00066">
    <property type="entry name" value="Notch"/>
    <property type="match status" value="2"/>
</dbReference>
<keyword evidence="4" id="KW-0325">Glycoprotein</keyword>
<dbReference type="PANTHER" id="PTHR24045">
    <property type="match status" value="1"/>
</dbReference>
<dbReference type="GO" id="GO:0005794">
    <property type="term" value="C:Golgi apparatus"/>
    <property type="evidence" value="ECO:0007669"/>
    <property type="project" value="TreeGrafter"/>
</dbReference>
<proteinExistence type="predicted"/>
<dbReference type="SMART" id="SM00004">
    <property type="entry name" value="NL"/>
    <property type="match status" value="2"/>
</dbReference>
<dbReference type="InterPro" id="IPR047141">
    <property type="entry name" value="Stealth"/>
</dbReference>
<reference evidence="6" key="1">
    <citation type="submission" date="2020-11" db="EMBL/GenBank/DDBJ databases">
        <authorList>
            <person name="Tran Van P."/>
        </authorList>
    </citation>
    <scope>NUCLEOTIDE SEQUENCE</scope>
</reference>
<dbReference type="Gene3D" id="4.10.470.20">
    <property type="match status" value="2"/>
</dbReference>
<evidence type="ECO:0000256" key="2">
    <source>
        <dbReference type="ARBA" id="ARBA00022737"/>
    </source>
</evidence>
<organism evidence="6">
    <name type="scientific">Notodromas monacha</name>
    <dbReference type="NCBI Taxonomy" id="399045"/>
    <lineage>
        <taxon>Eukaryota</taxon>
        <taxon>Metazoa</taxon>
        <taxon>Ecdysozoa</taxon>
        <taxon>Arthropoda</taxon>
        <taxon>Crustacea</taxon>
        <taxon>Oligostraca</taxon>
        <taxon>Ostracoda</taxon>
        <taxon>Podocopa</taxon>
        <taxon>Podocopida</taxon>
        <taxon>Cypridocopina</taxon>
        <taxon>Cypridoidea</taxon>
        <taxon>Cyprididae</taxon>
        <taxon>Notodromas</taxon>
    </lineage>
</organism>
<dbReference type="Proteomes" id="UP000678499">
    <property type="component" value="Unassembled WGS sequence"/>
</dbReference>
<sequence length="148" mass="16243">CSLDFYSEIWGQRVYLSWDVQLCDPGCPEAWIHDGACDLACNISVCQFDGGDCDVNDGTLPNGVSPSLVDHDWNGWGDDVDGPYCAHLCSNAWLADKYCDQSCNKPECGYDAGDCGEARLRNLPVLQPSDARPDSLNEMSLRLTQPAF</sequence>
<feature type="domain" description="LNR" evidence="5">
    <location>
        <begin position="78"/>
        <end position="116"/>
    </location>
</feature>
<keyword evidence="3" id="KW-1015">Disulfide bond</keyword>
<name>A0A7R9C3N6_9CRUS</name>
<keyword evidence="2" id="KW-0677">Repeat</keyword>
<dbReference type="GO" id="GO:0046835">
    <property type="term" value="P:carbohydrate phosphorylation"/>
    <property type="evidence" value="ECO:0007669"/>
    <property type="project" value="TreeGrafter"/>
</dbReference>
<evidence type="ECO:0000256" key="1">
    <source>
        <dbReference type="ARBA" id="ARBA00022679"/>
    </source>
</evidence>
<feature type="non-terminal residue" evidence="6">
    <location>
        <position position="148"/>
    </location>
</feature>
<protein>
    <recommendedName>
        <fullName evidence="5">LNR domain-containing protein</fullName>
    </recommendedName>
</protein>
<dbReference type="OrthoDB" id="263283at2759"/>
<dbReference type="GO" id="GO:0016256">
    <property type="term" value="P:N-glycan processing to lysosome"/>
    <property type="evidence" value="ECO:0007669"/>
    <property type="project" value="TreeGrafter"/>
</dbReference>
<feature type="non-terminal residue" evidence="6">
    <location>
        <position position="1"/>
    </location>
</feature>
<dbReference type="GO" id="GO:0003976">
    <property type="term" value="F:UDP-N-acetylglucosamine-lysosomal-enzyme N-acetylglucosaminephosphotransferase activity"/>
    <property type="evidence" value="ECO:0007669"/>
    <property type="project" value="TreeGrafter"/>
</dbReference>
<evidence type="ECO:0000313" key="7">
    <source>
        <dbReference type="Proteomes" id="UP000678499"/>
    </source>
</evidence>
<evidence type="ECO:0000259" key="5">
    <source>
        <dbReference type="SMART" id="SM00004"/>
    </source>
</evidence>
<dbReference type="InterPro" id="IPR000800">
    <property type="entry name" value="Notch_dom"/>
</dbReference>
<dbReference type="EMBL" id="CAJPEX010014388">
    <property type="protein sequence ID" value="CAG0925555.1"/>
    <property type="molecule type" value="Genomic_DNA"/>
</dbReference>
<accession>A0A7R9C3N6</accession>
<evidence type="ECO:0000256" key="3">
    <source>
        <dbReference type="ARBA" id="ARBA00023157"/>
    </source>
</evidence>
<dbReference type="EMBL" id="OA896425">
    <property type="protein sequence ID" value="CAD7285403.1"/>
    <property type="molecule type" value="Genomic_DNA"/>
</dbReference>